<organism evidence="1 2">
    <name type="scientific">Bipolaris victoriae (strain FI3)</name>
    <name type="common">Victoria blight of oats agent</name>
    <name type="synonym">Cochliobolus victoriae</name>
    <dbReference type="NCBI Taxonomy" id="930091"/>
    <lineage>
        <taxon>Eukaryota</taxon>
        <taxon>Fungi</taxon>
        <taxon>Dikarya</taxon>
        <taxon>Ascomycota</taxon>
        <taxon>Pezizomycotina</taxon>
        <taxon>Dothideomycetes</taxon>
        <taxon>Pleosporomycetidae</taxon>
        <taxon>Pleosporales</taxon>
        <taxon>Pleosporineae</taxon>
        <taxon>Pleosporaceae</taxon>
        <taxon>Bipolaris</taxon>
    </lineage>
</organism>
<evidence type="ECO:0000313" key="1">
    <source>
        <dbReference type="EMBL" id="EUN23064.1"/>
    </source>
</evidence>
<evidence type="ECO:0000313" key="2">
    <source>
        <dbReference type="Proteomes" id="UP000054337"/>
    </source>
</evidence>
<name>W7E7L2_BIPV3</name>
<dbReference type="Proteomes" id="UP000054337">
    <property type="component" value="Unassembled WGS sequence"/>
</dbReference>
<dbReference type="AlphaFoldDB" id="W7E7L2"/>
<reference evidence="1 2" key="1">
    <citation type="journal article" date="2013" name="PLoS Genet.">
        <title>Comparative genome structure, secondary metabolite, and effector coding capacity across Cochliobolus pathogens.</title>
        <authorList>
            <person name="Condon B.J."/>
            <person name="Leng Y."/>
            <person name="Wu D."/>
            <person name="Bushley K.E."/>
            <person name="Ohm R.A."/>
            <person name="Otillar R."/>
            <person name="Martin J."/>
            <person name="Schackwitz W."/>
            <person name="Grimwood J."/>
            <person name="MohdZainudin N."/>
            <person name="Xue C."/>
            <person name="Wang R."/>
            <person name="Manning V.A."/>
            <person name="Dhillon B."/>
            <person name="Tu Z.J."/>
            <person name="Steffenson B.J."/>
            <person name="Salamov A."/>
            <person name="Sun H."/>
            <person name="Lowry S."/>
            <person name="LaButti K."/>
            <person name="Han J."/>
            <person name="Copeland A."/>
            <person name="Lindquist E."/>
            <person name="Barry K."/>
            <person name="Schmutz J."/>
            <person name="Baker S.E."/>
            <person name="Ciuffetti L.M."/>
            <person name="Grigoriev I.V."/>
            <person name="Zhong S."/>
            <person name="Turgeon B.G."/>
        </authorList>
    </citation>
    <scope>NUCLEOTIDE SEQUENCE [LARGE SCALE GENOMIC DNA]</scope>
    <source>
        <strain evidence="1 2">FI3</strain>
    </source>
</reference>
<sequence>MALVGPFWMRLSARFVVFWDKTIRDALTDPDRQGGFLRAVLLVDQNLLRQLKKEDEALSAAKADAAAAEDTAERPREQLAAAKDRMTALERMMADAWRTAAECKRTAGESARMIAELRHGLEEETQA</sequence>
<dbReference type="EMBL" id="KI968795">
    <property type="protein sequence ID" value="EUN23064.1"/>
    <property type="molecule type" value="Genomic_DNA"/>
</dbReference>
<dbReference type="RefSeq" id="XP_014552647.1">
    <property type="nucleotide sequence ID" value="XM_014697161.1"/>
</dbReference>
<protein>
    <submittedName>
        <fullName evidence="1">Uncharacterized protein</fullName>
    </submittedName>
</protein>
<proteinExistence type="predicted"/>
<dbReference type="GeneID" id="26254436"/>
<dbReference type="HOGENOM" id="CLU_1970151_0_0_1"/>
<gene>
    <name evidence="1" type="ORF">COCVIDRAFT_29981</name>
</gene>
<keyword evidence="2" id="KW-1185">Reference proteome</keyword>
<accession>W7E7L2</accession>